<evidence type="ECO:0000313" key="2">
    <source>
        <dbReference type="EMBL" id="KKY14624.1"/>
    </source>
</evidence>
<accession>A0A0G2DVE3</accession>
<dbReference type="EMBL" id="LCWF01000214">
    <property type="protein sequence ID" value="KKY14624.1"/>
    <property type="molecule type" value="Genomic_DNA"/>
</dbReference>
<name>A0A0G2DVE3_PHACM</name>
<proteinExistence type="predicted"/>
<comment type="caution">
    <text evidence="2">The sequence shown here is derived from an EMBL/GenBank/DDBJ whole genome shotgun (WGS) entry which is preliminary data.</text>
</comment>
<sequence>MDNGPKAGLVASPGQTTSSTHAHKYSSDSSYLSPTSTSTSVHQDDFLFDVKALSYLNENNEPQWEMVSSDKVHEMNAKMKKYRRNDRKPSPLAEESPEAKDEKRDTLTMNDEALAALEAPPPRGQDVAPLRASKEAVDRIMSPPPKANFPAVASEPNQEARKNAPIPSLRVRTRADTNARLPELPGPEPKASIENLMTRVTNDLDDLEQQIESRAVRAMKKQLKSAQGTASNDRSTSPSTSPIQLRGPPVRSATEDNVRSASNPKSDSMKETETLSRAKSLDNIKAAAKPRQSPQTFPSPPAVKHVSPLDMVRELSPTPKSQEGVIQEEVETPSFSVTCPSSEPEVYIARSISVSKRQPRMLLPPASKNQGSENLVEKRAQGPLTPQIVDIAAATAAGKARGHRYERSQNALVENA</sequence>
<feature type="region of interest" description="Disordered" evidence="1">
    <location>
        <begin position="359"/>
        <end position="385"/>
    </location>
</feature>
<dbReference type="OrthoDB" id="5404004at2759"/>
<feature type="compositionally biased region" description="Basic and acidic residues" evidence="1">
    <location>
        <begin position="97"/>
        <end position="106"/>
    </location>
</feature>
<feature type="region of interest" description="Disordered" evidence="1">
    <location>
        <begin position="1"/>
        <end position="42"/>
    </location>
</feature>
<reference evidence="2 3" key="2">
    <citation type="submission" date="2015-05" db="EMBL/GenBank/DDBJ databases">
        <authorList>
            <person name="Morales-Cruz A."/>
            <person name="Amrine K.C."/>
            <person name="Cantu D."/>
        </authorList>
    </citation>
    <scope>NUCLEOTIDE SEQUENCE [LARGE SCALE GENOMIC DNA]</scope>
    <source>
        <strain evidence="2">UCRPC4</strain>
    </source>
</reference>
<evidence type="ECO:0000313" key="3">
    <source>
        <dbReference type="Proteomes" id="UP000053317"/>
    </source>
</evidence>
<gene>
    <name evidence="2" type="ORF">UCRPC4_g06662</name>
</gene>
<feature type="region of interest" description="Disordered" evidence="1">
    <location>
        <begin position="66"/>
        <end position="110"/>
    </location>
</feature>
<keyword evidence="3" id="KW-1185">Reference proteome</keyword>
<feature type="region of interest" description="Disordered" evidence="1">
    <location>
        <begin position="140"/>
        <end position="340"/>
    </location>
</feature>
<dbReference type="AlphaFoldDB" id="A0A0G2DVE3"/>
<feature type="compositionally biased region" description="Basic and acidic residues" evidence="1">
    <location>
        <begin position="267"/>
        <end position="282"/>
    </location>
</feature>
<feature type="compositionally biased region" description="Low complexity" evidence="1">
    <location>
        <begin position="27"/>
        <end position="40"/>
    </location>
</feature>
<evidence type="ECO:0000256" key="1">
    <source>
        <dbReference type="SAM" id="MobiDB-lite"/>
    </source>
</evidence>
<feature type="compositionally biased region" description="Basic and acidic residues" evidence="1">
    <location>
        <begin position="68"/>
        <end position="77"/>
    </location>
</feature>
<feature type="compositionally biased region" description="Polar residues" evidence="1">
    <location>
        <begin position="224"/>
        <end position="243"/>
    </location>
</feature>
<protein>
    <submittedName>
        <fullName evidence="2">Uncharacterized protein</fullName>
    </submittedName>
</protein>
<dbReference type="Proteomes" id="UP000053317">
    <property type="component" value="Unassembled WGS sequence"/>
</dbReference>
<reference evidence="2 3" key="1">
    <citation type="submission" date="2015-05" db="EMBL/GenBank/DDBJ databases">
        <title>Distinctive expansion of gene families associated with plant cell wall degradation and secondary metabolism in the genomes of grapevine trunk pathogens.</title>
        <authorList>
            <person name="Lawrence D.P."/>
            <person name="Travadon R."/>
            <person name="Rolshausen P.E."/>
            <person name="Baumgartner K."/>
        </authorList>
    </citation>
    <scope>NUCLEOTIDE SEQUENCE [LARGE SCALE GENOMIC DNA]</scope>
    <source>
        <strain evidence="2">UCRPC4</strain>
    </source>
</reference>
<organism evidence="2 3">
    <name type="scientific">Phaeomoniella chlamydospora</name>
    <name type="common">Phaeoacremonium chlamydosporum</name>
    <dbReference type="NCBI Taxonomy" id="158046"/>
    <lineage>
        <taxon>Eukaryota</taxon>
        <taxon>Fungi</taxon>
        <taxon>Dikarya</taxon>
        <taxon>Ascomycota</taxon>
        <taxon>Pezizomycotina</taxon>
        <taxon>Eurotiomycetes</taxon>
        <taxon>Chaetothyriomycetidae</taxon>
        <taxon>Phaeomoniellales</taxon>
        <taxon>Phaeomoniellaceae</taxon>
        <taxon>Phaeomoniella</taxon>
    </lineage>
</organism>